<sequence>MSGVKFTIRLSAFPLNTDLLPAVLTNETPFYLKEELRKVRWGGWENKANPTLRHTGNFLLFQGNCPVEKFFKDDIEQRV</sequence>
<accession>A0ABQ9JLS0</accession>
<evidence type="ECO:0000313" key="2">
    <source>
        <dbReference type="Proteomes" id="UP001162164"/>
    </source>
</evidence>
<comment type="caution">
    <text evidence="1">The sequence shown here is derived from an EMBL/GenBank/DDBJ whole genome shotgun (WGS) entry which is preliminary data.</text>
</comment>
<organism evidence="1 2">
    <name type="scientific">Molorchus minor</name>
    <dbReference type="NCBI Taxonomy" id="1323400"/>
    <lineage>
        <taxon>Eukaryota</taxon>
        <taxon>Metazoa</taxon>
        <taxon>Ecdysozoa</taxon>
        <taxon>Arthropoda</taxon>
        <taxon>Hexapoda</taxon>
        <taxon>Insecta</taxon>
        <taxon>Pterygota</taxon>
        <taxon>Neoptera</taxon>
        <taxon>Endopterygota</taxon>
        <taxon>Coleoptera</taxon>
        <taxon>Polyphaga</taxon>
        <taxon>Cucujiformia</taxon>
        <taxon>Chrysomeloidea</taxon>
        <taxon>Cerambycidae</taxon>
        <taxon>Lamiinae</taxon>
        <taxon>Monochamini</taxon>
        <taxon>Molorchus</taxon>
    </lineage>
</organism>
<keyword evidence="2" id="KW-1185">Reference proteome</keyword>
<dbReference type="Proteomes" id="UP001162164">
    <property type="component" value="Unassembled WGS sequence"/>
</dbReference>
<proteinExistence type="predicted"/>
<reference evidence="1" key="1">
    <citation type="journal article" date="2023" name="Insect Mol. Biol.">
        <title>Genome sequencing provides insights into the evolution of gene families encoding plant cell wall-degrading enzymes in longhorned beetles.</title>
        <authorList>
            <person name="Shin N.R."/>
            <person name="Okamura Y."/>
            <person name="Kirsch R."/>
            <person name="Pauchet Y."/>
        </authorList>
    </citation>
    <scope>NUCLEOTIDE SEQUENCE</scope>
    <source>
        <strain evidence="1">MMC_N1</strain>
    </source>
</reference>
<gene>
    <name evidence="1" type="ORF">NQ317_006351</name>
</gene>
<protein>
    <submittedName>
        <fullName evidence="1">Uncharacterized protein</fullName>
    </submittedName>
</protein>
<name>A0ABQ9JLS0_9CUCU</name>
<dbReference type="EMBL" id="JAPWTJ010000368">
    <property type="protein sequence ID" value="KAJ8979159.1"/>
    <property type="molecule type" value="Genomic_DNA"/>
</dbReference>
<evidence type="ECO:0000313" key="1">
    <source>
        <dbReference type="EMBL" id="KAJ8979159.1"/>
    </source>
</evidence>